<proteinExistence type="predicted"/>
<organism evidence="1 2">
    <name type="scientific">Neurospora tetraspora</name>
    <dbReference type="NCBI Taxonomy" id="94610"/>
    <lineage>
        <taxon>Eukaryota</taxon>
        <taxon>Fungi</taxon>
        <taxon>Dikarya</taxon>
        <taxon>Ascomycota</taxon>
        <taxon>Pezizomycotina</taxon>
        <taxon>Sordariomycetes</taxon>
        <taxon>Sordariomycetidae</taxon>
        <taxon>Sordariales</taxon>
        <taxon>Sordariaceae</taxon>
        <taxon>Neurospora</taxon>
    </lineage>
</organism>
<dbReference type="AlphaFoldDB" id="A0AAE0JDP7"/>
<name>A0AAE0JDP7_9PEZI</name>
<sequence length="168" mass="17858">MDLEALECLSRQGPATFESGYQTLALWSLHGTRLSRASNWGCSRGGATSAQTLEGLGDLVTGDWAFVCVQLWSNLCAVDNGNYVRDQSGSVCWSGILPCEAYSATTYVQAGSDPGLDILENWTACNLSGFLSDSTSTTQPQSLLARVNHGQDNPSFLSSVCSVSSCVQ</sequence>
<gene>
    <name evidence="1" type="ORF">B0H65DRAFT_443741</name>
</gene>
<dbReference type="Proteomes" id="UP001278500">
    <property type="component" value="Unassembled WGS sequence"/>
</dbReference>
<dbReference type="RefSeq" id="XP_062680758.1">
    <property type="nucleotide sequence ID" value="XM_062825644.1"/>
</dbReference>
<accession>A0AAE0JDP7</accession>
<reference evidence="1" key="1">
    <citation type="journal article" date="2023" name="Mol. Phylogenet. Evol.">
        <title>Genome-scale phylogeny and comparative genomics of the fungal order Sordariales.</title>
        <authorList>
            <person name="Hensen N."/>
            <person name="Bonometti L."/>
            <person name="Westerberg I."/>
            <person name="Brannstrom I.O."/>
            <person name="Guillou S."/>
            <person name="Cros-Aarteil S."/>
            <person name="Calhoun S."/>
            <person name="Haridas S."/>
            <person name="Kuo A."/>
            <person name="Mondo S."/>
            <person name="Pangilinan J."/>
            <person name="Riley R."/>
            <person name="LaButti K."/>
            <person name="Andreopoulos B."/>
            <person name="Lipzen A."/>
            <person name="Chen C."/>
            <person name="Yan M."/>
            <person name="Daum C."/>
            <person name="Ng V."/>
            <person name="Clum A."/>
            <person name="Steindorff A."/>
            <person name="Ohm R.A."/>
            <person name="Martin F."/>
            <person name="Silar P."/>
            <person name="Natvig D.O."/>
            <person name="Lalanne C."/>
            <person name="Gautier V."/>
            <person name="Ament-Velasquez S.L."/>
            <person name="Kruys A."/>
            <person name="Hutchinson M.I."/>
            <person name="Powell A.J."/>
            <person name="Barry K."/>
            <person name="Miller A.N."/>
            <person name="Grigoriev I.V."/>
            <person name="Debuchy R."/>
            <person name="Gladieux P."/>
            <person name="Hiltunen Thoren M."/>
            <person name="Johannesson H."/>
        </authorList>
    </citation>
    <scope>NUCLEOTIDE SEQUENCE</scope>
    <source>
        <strain evidence="1">CBS 560.94</strain>
    </source>
</reference>
<dbReference type="GeneID" id="87862798"/>
<evidence type="ECO:0000313" key="1">
    <source>
        <dbReference type="EMBL" id="KAK3342965.1"/>
    </source>
</evidence>
<protein>
    <submittedName>
        <fullName evidence="1">Uncharacterized protein</fullName>
    </submittedName>
</protein>
<comment type="caution">
    <text evidence="1">The sequence shown here is derived from an EMBL/GenBank/DDBJ whole genome shotgun (WGS) entry which is preliminary data.</text>
</comment>
<evidence type="ECO:0000313" key="2">
    <source>
        <dbReference type="Proteomes" id="UP001278500"/>
    </source>
</evidence>
<reference evidence="1" key="2">
    <citation type="submission" date="2023-06" db="EMBL/GenBank/DDBJ databases">
        <authorList>
            <consortium name="Lawrence Berkeley National Laboratory"/>
            <person name="Haridas S."/>
            <person name="Hensen N."/>
            <person name="Bonometti L."/>
            <person name="Westerberg I."/>
            <person name="Brannstrom I.O."/>
            <person name="Guillou S."/>
            <person name="Cros-Aarteil S."/>
            <person name="Calhoun S."/>
            <person name="Kuo A."/>
            <person name="Mondo S."/>
            <person name="Pangilinan J."/>
            <person name="Riley R."/>
            <person name="Labutti K."/>
            <person name="Andreopoulos B."/>
            <person name="Lipzen A."/>
            <person name="Chen C."/>
            <person name="Yanf M."/>
            <person name="Daum C."/>
            <person name="Ng V."/>
            <person name="Clum A."/>
            <person name="Steindorff A."/>
            <person name="Ohm R."/>
            <person name="Martin F."/>
            <person name="Silar P."/>
            <person name="Natvig D."/>
            <person name="Lalanne C."/>
            <person name="Gautier V."/>
            <person name="Ament-Velasquez S.L."/>
            <person name="Kruys A."/>
            <person name="Hutchinson M.I."/>
            <person name="Powell A.J."/>
            <person name="Barry K."/>
            <person name="Miller A.N."/>
            <person name="Grigoriev I.V."/>
            <person name="Debuchy R."/>
            <person name="Gladieux P."/>
            <person name="Thoren M.H."/>
            <person name="Johannesson H."/>
        </authorList>
    </citation>
    <scope>NUCLEOTIDE SEQUENCE</scope>
    <source>
        <strain evidence="1">CBS 560.94</strain>
    </source>
</reference>
<dbReference type="EMBL" id="JAUEPP010000005">
    <property type="protein sequence ID" value="KAK3342965.1"/>
    <property type="molecule type" value="Genomic_DNA"/>
</dbReference>
<keyword evidence="2" id="KW-1185">Reference proteome</keyword>